<name>A0AC61PKF1_9FIRM</name>
<accession>A0AC61PKF1</accession>
<gene>
    <name evidence="1" type="ORF">SAMN06297397_1333</name>
</gene>
<dbReference type="Proteomes" id="UP000192328">
    <property type="component" value="Unassembled WGS sequence"/>
</dbReference>
<protein>
    <submittedName>
        <fullName evidence="1">Iron (Metal) dependent repressor, DtxR family</fullName>
    </submittedName>
</protein>
<evidence type="ECO:0000313" key="2">
    <source>
        <dbReference type="Proteomes" id="UP000192328"/>
    </source>
</evidence>
<sequence length="119" mass="13447">MNIYESAEDYLEQILVLLEEKGYARSTDIAESLGVTKPSVSVAMKKLRENGYISMEKGGLISLTDKGYPIARRTYDRHQTLTKFFVSLGVDEAIARKDACKIEHDISEESFAAIRNRLK</sequence>
<comment type="caution">
    <text evidence="1">The sequence shown here is derived from an EMBL/GenBank/DDBJ whole genome shotgun (WGS) entry which is preliminary data.</text>
</comment>
<evidence type="ECO:0000313" key="1">
    <source>
        <dbReference type="EMBL" id="SMC54079.1"/>
    </source>
</evidence>
<proteinExistence type="predicted"/>
<organism evidence="1 2">
    <name type="scientific">Aristaeella lactis</name>
    <dbReference type="NCBI Taxonomy" id="3046383"/>
    <lineage>
        <taxon>Bacteria</taxon>
        <taxon>Bacillati</taxon>
        <taxon>Bacillota</taxon>
        <taxon>Clostridia</taxon>
        <taxon>Eubacteriales</taxon>
        <taxon>Aristaeellaceae</taxon>
        <taxon>Aristaeella</taxon>
    </lineage>
</organism>
<reference evidence="1" key="1">
    <citation type="submission" date="2017-04" db="EMBL/GenBank/DDBJ databases">
        <authorList>
            <person name="Varghese N."/>
            <person name="Submissions S."/>
        </authorList>
    </citation>
    <scope>NUCLEOTIDE SEQUENCE</scope>
    <source>
        <strain evidence="1">WTE2008</strain>
    </source>
</reference>
<keyword evidence="2" id="KW-1185">Reference proteome</keyword>
<dbReference type="EMBL" id="FWXZ01000002">
    <property type="protein sequence ID" value="SMC54079.1"/>
    <property type="molecule type" value="Genomic_DNA"/>
</dbReference>